<dbReference type="PRINTS" id="PR00449">
    <property type="entry name" value="RASTRNSFRMNG"/>
</dbReference>
<gene>
    <name evidence="3" type="ORF">ACAOBT_LOCUS18759</name>
</gene>
<evidence type="ECO:0000256" key="2">
    <source>
        <dbReference type="ARBA" id="ARBA00022741"/>
    </source>
</evidence>
<dbReference type="SUPFAM" id="SSF52540">
    <property type="entry name" value="P-loop containing nucleoside triphosphate hydrolases"/>
    <property type="match status" value="1"/>
</dbReference>
<proteinExistence type="inferred from homology"/>
<dbReference type="Pfam" id="PF00071">
    <property type="entry name" value="Ras"/>
    <property type="match status" value="1"/>
</dbReference>
<dbReference type="OrthoDB" id="63533at2759"/>
<dbReference type="PROSITE" id="PS51419">
    <property type="entry name" value="RAB"/>
    <property type="match status" value="1"/>
</dbReference>
<evidence type="ECO:0000313" key="4">
    <source>
        <dbReference type="Proteomes" id="UP001152888"/>
    </source>
</evidence>
<dbReference type="InterPro" id="IPR027417">
    <property type="entry name" value="P-loop_NTPase"/>
</dbReference>
<accession>A0A9P0PJW4</accession>
<dbReference type="SMART" id="SM00174">
    <property type="entry name" value="RHO"/>
    <property type="match status" value="1"/>
</dbReference>
<protein>
    <submittedName>
        <fullName evidence="3">Uncharacterized protein</fullName>
    </submittedName>
</protein>
<dbReference type="SMART" id="SM00173">
    <property type="entry name" value="RAS"/>
    <property type="match status" value="1"/>
</dbReference>
<dbReference type="GO" id="GO:0003924">
    <property type="term" value="F:GTPase activity"/>
    <property type="evidence" value="ECO:0007669"/>
    <property type="project" value="InterPro"/>
</dbReference>
<organism evidence="3 4">
    <name type="scientific">Acanthoscelides obtectus</name>
    <name type="common">Bean weevil</name>
    <name type="synonym">Bruchus obtectus</name>
    <dbReference type="NCBI Taxonomy" id="200917"/>
    <lineage>
        <taxon>Eukaryota</taxon>
        <taxon>Metazoa</taxon>
        <taxon>Ecdysozoa</taxon>
        <taxon>Arthropoda</taxon>
        <taxon>Hexapoda</taxon>
        <taxon>Insecta</taxon>
        <taxon>Pterygota</taxon>
        <taxon>Neoptera</taxon>
        <taxon>Endopterygota</taxon>
        <taxon>Coleoptera</taxon>
        <taxon>Polyphaga</taxon>
        <taxon>Cucujiformia</taxon>
        <taxon>Chrysomeloidea</taxon>
        <taxon>Chrysomelidae</taxon>
        <taxon>Bruchinae</taxon>
        <taxon>Bruchini</taxon>
        <taxon>Acanthoscelides</taxon>
    </lineage>
</organism>
<comment type="similarity">
    <text evidence="1">Belongs to the small GTPase superfamily. Rab family.</text>
</comment>
<keyword evidence="4" id="KW-1185">Reference proteome</keyword>
<evidence type="ECO:0000313" key="3">
    <source>
        <dbReference type="EMBL" id="CAH1988960.1"/>
    </source>
</evidence>
<dbReference type="AlphaFoldDB" id="A0A9P0PJW4"/>
<evidence type="ECO:0000256" key="1">
    <source>
        <dbReference type="ARBA" id="ARBA00006270"/>
    </source>
</evidence>
<dbReference type="EMBL" id="CAKOFQ010007054">
    <property type="protein sequence ID" value="CAH1988960.1"/>
    <property type="molecule type" value="Genomic_DNA"/>
</dbReference>
<sequence>MKIIRGKVVVLGCQGVGKTSTIIRYIENTFPQQTTPTIGASFFNCSIDIDENLKVALQISRTEAMQYSNSIGASYYECSAMTDQGVGVIFEKLALELMKLSGEEMNHTLKVTSDAELMACSTELPPTDTAIEEIVNLSFNDSIAYGNPVPAGCCFN</sequence>
<dbReference type="Gene3D" id="3.40.50.300">
    <property type="entry name" value="P-loop containing nucleotide triphosphate hydrolases"/>
    <property type="match status" value="2"/>
</dbReference>
<dbReference type="PANTHER" id="PTHR47978">
    <property type="match status" value="1"/>
</dbReference>
<comment type="caution">
    <text evidence="3">The sequence shown here is derived from an EMBL/GenBank/DDBJ whole genome shotgun (WGS) entry which is preliminary data.</text>
</comment>
<dbReference type="SMART" id="SM00175">
    <property type="entry name" value="RAB"/>
    <property type="match status" value="1"/>
</dbReference>
<dbReference type="Proteomes" id="UP001152888">
    <property type="component" value="Unassembled WGS sequence"/>
</dbReference>
<reference evidence="3" key="1">
    <citation type="submission" date="2022-03" db="EMBL/GenBank/DDBJ databases">
        <authorList>
            <person name="Sayadi A."/>
        </authorList>
    </citation>
    <scope>NUCLEOTIDE SEQUENCE</scope>
</reference>
<dbReference type="GO" id="GO:0005525">
    <property type="term" value="F:GTP binding"/>
    <property type="evidence" value="ECO:0007669"/>
    <property type="project" value="InterPro"/>
</dbReference>
<dbReference type="InterPro" id="IPR001806">
    <property type="entry name" value="Small_GTPase"/>
</dbReference>
<keyword evidence="2" id="KW-0547">Nucleotide-binding</keyword>
<name>A0A9P0PJW4_ACAOB</name>